<evidence type="ECO:0000256" key="1">
    <source>
        <dbReference type="SAM" id="MobiDB-lite"/>
    </source>
</evidence>
<name>A0A540K8N9_MALBA</name>
<dbReference type="AlphaFoldDB" id="A0A540K8N9"/>
<sequence>MTRGKSCGKGLHNILEANGGKKMPIIFDFKLQVPNDLVVLGFFTTEVENIVQTHSPVCYKKWMKVSPQEKRTLRDKLLLSTGCISITCHVEHLQDDEQSCRTIRYGMGDQRVIGTGYAIMFTLLPTFWYELSNKNYDNKKKQKYHHKGGARPFIQHSRKAHMKGDPLFVIDNWGALHKDKNGKWINDVAQDKYDNMKKKNDELREKLTEEAPEGTPLDSVHVSLDDEFGIMVENLGRKGKSVNGENEQLKARLDLQNVDENMFIKIKVFLAASQGKTNNNFTESNGDILESEDTYPELEEHDLEDD</sequence>
<dbReference type="EMBL" id="VIEB01001736">
    <property type="protein sequence ID" value="TQD70597.1"/>
    <property type="molecule type" value="Genomic_DNA"/>
</dbReference>
<evidence type="ECO:0000313" key="2">
    <source>
        <dbReference type="EMBL" id="TQD70597.1"/>
    </source>
</evidence>
<dbReference type="Proteomes" id="UP000315295">
    <property type="component" value="Unassembled WGS sequence"/>
</dbReference>
<gene>
    <name evidence="2" type="ORF">C1H46_043872</name>
</gene>
<keyword evidence="3" id="KW-1185">Reference proteome</keyword>
<proteinExistence type="predicted"/>
<feature type="compositionally biased region" description="Acidic residues" evidence="1">
    <location>
        <begin position="289"/>
        <end position="306"/>
    </location>
</feature>
<accession>A0A540K8N9</accession>
<comment type="caution">
    <text evidence="2">The sequence shown here is derived from an EMBL/GenBank/DDBJ whole genome shotgun (WGS) entry which is preliminary data.</text>
</comment>
<organism evidence="2 3">
    <name type="scientific">Malus baccata</name>
    <name type="common">Siberian crab apple</name>
    <name type="synonym">Pyrus baccata</name>
    <dbReference type="NCBI Taxonomy" id="106549"/>
    <lineage>
        <taxon>Eukaryota</taxon>
        <taxon>Viridiplantae</taxon>
        <taxon>Streptophyta</taxon>
        <taxon>Embryophyta</taxon>
        <taxon>Tracheophyta</taxon>
        <taxon>Spermatophyta</taxon>
        <taxon>Magnoliopsida</taxon>
        <taxon>eudicotyledons</taxon>
        <taxon>Gunneridae</taxon>
        <taxon>Pentapetalae</taxon>
        <taxon>rosids</taxon>
        <taxon>fabids</taxon>
        <taxon>Rosales</taxon>
        <taxon>Rosaceae</taxon>
        <taxon>Amygdaloideae</taxon>
        <taxon>Maleae</taxon>
        <taxon>Malus</taxon>
    </lineage>
</organism>
<feature type="region of interest" description="Disordered" evidence="1">
    <location>
        <begin position="277"/>
        <end position="306"/>
    </location>
</feature>
<reference evidence="2 3" key="1">
    <citation type="journal article" date="2019" name="G3 (Bethesda)">
        <title>Sequencing of a Wild Apple (Malus baccata) Genome Unravels the Differences Between Cultivated and Wild Apple Species Regarding Disease Resistance and Cold Tolerance.</title>
        <authorList>
            <person name="Chen X."/>
        </authorList>
    </citation>
    <scope>NUCLEOTIDE SEQUENCE [LARGE SCALE GENOMIC DNA]</scope>
    <source>
        <strain evidence="3">cv. Shandingzi</strain>
        <tissue evidence="2">Leaves</tissue>
    </source>
</reference>
<protein>
    <submittedName>
        <fullName evidence="2">Uncharacterized protein</fullName>
    </submittedName>
</protein>
<evidence type="ECO:0000313" key="3">
    <source>
        <dbReference type="Proteomes" id="UP000315295"/>
    </source>
</evidence>